<comment type="subcellular location">
    <subcellularLocation>
        <location evidence="1 5 6">Nucleus</location>
    </subcellularLocation>
</comment>
<protein>
    <submittedName>
        <fullName evidence="9">Hox3</fullName>
    </submittedName>
</protein>
<dbReference type="PANTHER" id="PTHR45664">
    <property type="entry name" value="PROTEIN ZERKNUELLT 1-RELATED"/>
    <property type="match status" value="1"/>
</dbReference>
<sequence length="221" mass="24251">MNPSLLPFAPKYADEGYISHENTLQQNEYNNIGSVGSSNSPTSTSSPQLPSYSPSAYTPSVVVKSKGQSISAQNNQTTNSANASSNSNAQSNGAAHTVYAWMQETRKNRGGRRKAANGASKAAANSAQEYPTTTTTSDKSTRSNRESGEDSNGFDEFGNEPHQSSGNANSKRARTAYTSQQLVELEKEFYTTKYLCRPRRIEMAQQLALTERQIKIWFQNR</sequence>
<name>A0A0U3C2M7_MILTA</name>
<dbReference type="GO" id="GO:0000978">
    <property type="term" value="F:RNA polymerase II cis-regulatory region sequence-specific DNA binding"/>
    <property type="evidence" value="ECO:0007669"/>
    <property type="project" value="TreeGrafter"/>
</dbReference>
<evidence type="ECO:0000256" key="2">
    <source>
        <dbReference type="ARBA" id="ARBA00023125"/>
    </source>
</evidence>
<feature type="domain" description="Homeobox" evidence="8">
    <location>
        <begin position="168"/>
        <end position="221"/>
    </location>
</feature>
<dbReference type="PROSITE" id="PS50071">
    <property type="entry name" value="HOMEOBOX_2"/>
    <property type="match status" value="1"/>
</dbReference>
<dbReference type="EMBL" id="KT991405">
    <property type="protein sequence ID" value="ALT32060.1"/>
    <property type="molecule type" value="mRNA"/>
</dbReference>
<evidence type="ECO:0000256" key="3">
    <source>
        <dbReference type="ARBA" id="ARBA00023155"/>
    </source>
</evidence>
<evidence type="ECO:0000313" key="9">
    <source>
        <dbReference type="EMBL" id="ALT32060.1"/>
    </source>
</evidence>
<dbReference type="InterPro" id="IPR020479">
    <property type="entry name" value="HD_metazoa"/>
</dbReference>
<evidence type="ECO:0000256" key="5">
    <source>
        <dbReference type="PROSITE-ProRule" id="PRU00108"/>
    </source>
</evidence>
<reference evidence="9" key="1">
    <citation type="journal article" date="2016" name="Curr. Biol.">
        <title>The Compact Body Plan of Tardigrades Evolved by the Loss of a Large Body Region.</title>
        <authorList>
            <person name="Smith F.W."/>
            <person name="Boothby T.C."/>
            <person name="Giovannini I."/>
            <person name="Rebecchi L."/>
            <person name="Jockusch E.L."/>
            <person name="Goldstein B."/>
        </authorList>
    </citation>
    <scope>NUCLEOTIDE SEQUENCE</scope>
</reference>
<feature type="compositionally biased region" description="Polar residues" evidence="7">
    <location>
        <begin position="161"/>
        <end position="175"/>
    </location>
</feature>
<dbReference type="AlphaFoldDB" id="A0A0U3C2M7"/>
<dbReference type="Pfam" id="PF00046">
    <property type="entry name" value="Homeodomain"/>
    <property type="match status" value="1"/>
</dbReference>
<dbReference type="PANTHER" id="PTHR45664:SF18">
    <property type="entry name" value="HOMEOBOX PROTEIN HOX3"/>
    <property type="match status" value="1"/>
</dbReference>
<evidence type="ECO:0000256" key="7">
    <source>
        <dbReference type="SAM" id="MobiDB-lite"/>
    </source>
</evidence>
<feature type="region of interest" description="Disordered" evidence="7">
    <location>
        <begin position="19"/>
        <end position="93"/>
    </location>
</feature>
<dbReference type="InterPro" id="IPR001356">
    <property type="entry name" value="HD"/>
</dbReference>
<organism evidence="9">
    <name type="scientific">Milnesium tardigradum</name>
    <name type="common">Water bear</name>
    <name type="synonym">Tardigrade</name>
    <dbReference type="NCBI Taxonomy" id="46460"/>
    <lineage>
        <taxon>Eukaryota</taxon>
        <taxon>Metazoa</taxon>
        <taxon>Ecdysozoa</taxon>
        <taxon>Tardigrada</taxon>
        <taxon>Eutardigrada</taxon>
        <taxon>Apochela</taxon>
        <taxon>Milnesiidae</taxon>
        <taxon>Milnesium</taxon>
    </lineage>
</organism>
<dbReference type="InterPro" id="IPR009057">
    <property type="entry name" value="Homeodomain-like_sf"/>
</dbReference>
<feature type="compositionally biased region" description="Low complexity" evidence="7">
    <location>
        <begin position="71"/>
        <end position="93"/>
    </location>
</feature>
<keyword evidence="3 5" id="KW-0371">Homeobox</keyword>
<dbReference type="GO" id="GO:0005634">
    <property type="term" value="C:nucleus"/>
    <property type="evidence" value="ECO:0007669"/>
    <property type="project" value="UniProtKB-SubCell"/>
</dbReference>
<evidence type="ECO:0000256" key="4">
    <source>
        <dbReference type="ARBA" id="ARBA00023242"/>
    </source>
</evidence>
<evidence type="ECO:0000259" key="8">
    <source>
        <dbReference type="PROSITE" id="PS50071"/>
    </source>
</evidence>
<feature type="compositionally biased region" description="Low complexity" evidence="7">
    <location>
        <begin position="116"/>
        <end position="136"/>
    </location>
</feature>
<feature type="compositionally biased region" description="Low complexity" evidence="7">
    <location>
        <begin position="34"/>
        <end position="55"/>
    </location>
</feature>
<proteinExistence type="evidence at transcript level"/>
<feature type="region of interest" description="Disordered" evidence="7">
    <location>
        <begin position="106"/>
        <end position="175"/>
    </location>
</feature>
<feature type="compositionally biased region" description="Basic and acidic residues" evidence="7">
    <location>
        <begin position="139"/>
        <end position="148"/>
    </location>
</feature>
<accession>A0A0U3C2M7</accession>
<dbReference type="GO" id="GO:0000981">
    <property type="term" value="F:DNA-binding transcription factor activity, RNA polymerase II-specific"/>
    <property type="evidence" value="ECO:0007669"/>
    <property type="project" value="TreeGrafter"/>
</dbReference>
<dbReference type="SMART" id="SM00389">
    <property type="entry name" value="HOX"/>
    <property type="match status" value="1"/>
</dbReference>
<feature type="non-terminal residue" evidence="9">
    <location>
        <position position="221"/>
    </location>
</feature>
<dbReference type="CDD" id="cd00086">
    <property type="entry name" value="homeodomain"/>
    <property type="match status" value="1"/>
</dbReference>
<evidence type="ECO:0000256" key="1">
    <source>
        <dbReference type="ARBA" id="ARBA00004123"/>
    </source>
</evidence>
<dbReference type="SUPFAM" id="SSF46689">
    <property type="entry name" value="Homeodomain-like"/>
    <property type="match status" value="1"/>
</dbReference>
<dbReference type="Gene3D" id="1.10.10.60">
    <property type="entry name" value="Homeodomain-like"/>
    <property type="match status" value="1"/>
</dbReference>
<evidence type="ECO:0000256" key="6">
    <source>
        <dbReference type="RuleBase" id="RU000682"/>
    </source>
</evidence>
<keyword evidence="4 5" id="KW-0539">Nucleus</keyword>
<dbReference type="PRINTS" id="PR00024">
    <property type="entry name" value="HOMEOBOX"/>
</dbReference>
<keyword evidence="2 5" id="KW-0238">DNA-binding</keyword>
<feature type="compositionally biased region" description="Polar residues" evidence="7">
    <location>
        <begin position="20"/>
        <end position="33"/>
    </location>
</feature>